<proteinExistence type="predicted"/>
<reference evidence="1" key="1">
    <citation type="submission" date="2021-02" db="EMBL/GenBank/DDBJ databases">
        <authorList>
            <person name="Nowell W R."/>
        </authorList>
    </citation>
    <scope>NUCLEOTIDE SEQUENCE</scope>
</reference>
<gene>
    <name evidence="1" type="ORF">UJA718_LOCUS47699</name>
</gene>
<evidence type="ECO:0000313" key="1">
    <source>
        <dbReference type="EMBL" id="CAF4949725.1"/>
    </source>
</evidence>
<feature type="non-terminal residue" evidence="1">
    <location>
        <position position="1"/>
    </location>
</feature>
<sequence>ESHFNAIETALCHIYVVGLLSVSTTIRHDRGGSYRSAQNS</sequence>
<dbReference type="EMBL" id="CAJOBP010091718">
    <property type="protein sequence ID" value="CAF4949725.1"/>
    <property type="molecule type" value="Genomic_DNA"/>
</dbReference>
<dbReference type="AlphaFoldDB" id="A0A821XZ72"/>
<name>A0A821XZ72_9BILA</name>
<organism evidence="1 2">
    <name type="scientific">Rotaria socialis</name>
    <dbReference type="NCBI Taxonomy" id="392032"/>
    <lineage>
        <taxon>Eukaryota</taxon>
        <taxon>Metazoa</taxon>
        <taxon>Spiralia</taxon>
        <taxon>Gnathifera</taxon>
        <taxon>Rotifera</taxon>
        <taxon>Eurotatoria</taxon>
        <taxon>Bdelloidea</taxon>
        <taxon>Philodinida</taxon>
        <taxon>Philodinidae</taxon>
        <taxon>Rotaria</taxon>
    </lineage>
</organism>
<dbReference type="Proteomes" id="UP000663873">
    <property type="component" value="Unassembled WGS sequence"/>
</dbReference>
<comment type="caution">
    <text evidence="1">The sequence shown here is derived from an EMBL/GenBank/DDBJ whole genome shotgun (WGS) entry which is preliminary data.</text>
</comment>
<protein>
    <submittedName>
        <fullName evidence="1">Uncharacterized protein</fullName>
    </submittedName>
</protein>
<keyword evidence="2" id="KW-1185">Reference proteome</keyword>
<accession>A0A821XZ72</accession>
<evidence type="ECO:0000313" key="2">
    <source>
        <dbReference type="Proteomes" id="UP000663873"/>
    </source>
</evidence>